<dbReference type="Proteomes" id="UP001162483">
    <property type="component" value="Unassembled WGS sequence"/>
</dbReference>
<keyword evidence="5" id="KW-0430">Lectin</keyword>
<gene>
    <name evidence="9" type="ORF">SPARVUS_LOCUS15354053</name>
</gene>
<protein>
    <recommendedName>
        <fullName evidence="8">F5/8 type C domain-containing protein</fullName>
    </recommendedName>
</protein>
<dbReference type="InterPro" id="IPR051941">
    <property type="entry name" value="BG_Antigen-Binding_Lectin"/>
</dbReference>
<evidence type="ECO:0000256" key="6">
    <source>
        <dbReference type="ARBA" id="ARBA00022837"/>
    </source>
</evidence>
<dbReference type="SMART" id="SM00607">
    <property type="entry name" value="FTP"/>
    <property type="match status" value="1"/>
</dbReference>
<keyword evidence="7" id="KW-1015">Disulfide bond</keyword>
<evidence type="ECO:0000313" key="9">
    <source>
        <dbReference type="EMBL" id="CAI9616318.1"/>
    </source>
</evidence>
<comment type="similarity">
    <text evidence="2">Belongs to the fucolectin family.</text>
</comment>
<feature type="domain" description="F5/8 type C" evidence="8">
    <location>
        <begin position="3"/>
        <end position="107"/>
    </location>
</feature>
<comment type="caution">
    <text evidence="9">The sequence shown here is derived from an EMBL/GenBank/DDBJ whole genome shotgun (WGS) entry which is preliminary data.</text>
</comment>
<sequence length="107" mass="11581">MGCVSISLSSATNIARSGEASQSSTYGGAASKNGLADKAIDGVNDQNWYHGFCSHTNADRSPWWKVDLKQKHKVNVVVVSSRSDCCLERTRNLEVRIGNSPDNNNPV</sequence>
<dbReference type="PANTHER" id="PTHR45713">
    <property type="entry name" value="FTP DOMAIN-CONTAINING PROTEIN"/>
    <property type="match status" value="1"/>
</dbReference>
<reference evidence="9" key="1">
    <citation type="submission" date="2023-05" db="EMBL/GenBank/DDBJ databases">
        <authorList>
            <person name="Stuckert A."/>
        </authorList>
    </citation>
    <scope>NUCLEOTIDE SEQUENCE</scope>
</reference>
<evidence type="ECO:0000256" key="2">
    <source>
        <dbReference type="ARBA" id="ARBA00010147"/>
    </source>
</evidence>
<evidence type="ECO:0000259" key="8">
    <source>
        <dbReference type="PROSITE" id="PS50022"/>
    </source>
</evidence>
<proteinExistence type="inferred from homology"/>
<evidence type="ECO:0000256" key="3">
    <source>
        <dbReference type="ARBA" id="ARBA00011233"/>
    </source>
</evidence>
<comment type="subunit">
    <text evidence="3">Homotrimer.</text>
</comment>
<evidence type="ECO:0000256" key="4">
    <source>
        <dbReference type="ARBA" id="ARBA00022723"/>
    </source>
</evidence>
<dbReference type="Pfam" id="PF22633">
    <property type="entry name" value="F5_F8_type_C_2"/>
    <property type="match status" value="1"/>
</dbReference>
<dbReference type="EMBL" id="CATNWA010020043">
    <property type="protein sequence ID" value="CAI9616318.1"/>
    <property type="molecule type" value="Genomic_DNA"/>
</dbReference>
<dbReference type="InterPro" id="IPR000421">
    <property type="entry name" value="FA58C"/>
</dbReference>
<dbReference type="PANTHER" id="PTHR45713:SF11">
    <property type="entry name" value="FUCOLECTIN TACHYLECTIN-4 PENTRAXIN-1 DOMAIN-CONTAINING PROTEIN"/>
    <property type="match status" value="1"/>
</dbReference>
<accession>A0ABN9H3J1</accession>
<dbReference type="SUPFAM" id="SSF49785">
    <property type="entry name" value="Galactose-binding domain-like"/>
    <property type="match status" value="1"/>
</dbReference>
<keyword evidence="6" id="KW-0106">Calcium</keyword>
<keyword evidence="4" id="KW-0479">Metal-binding</keyword>
<keyword evidence="10" id="KW-1185">Reference proteome</keyword>
<evidence type="ECO:0000313" key="10">
    <source>
        <dbReference type="Proteomes" id="UP001162483"/>
    </source>
</evidence>
<evidence type="ECO:0000256" key="5">
    <source>
        <dbReference type="ARBA" id="ARBA00022734"/>
    </source>
</evidence>
<evidence type="ECO:0000256" key="1">
    <source>
        <dbReference type="ARBA" id="ARBA00002219"/>
    </source>
</evidence>
<comment type="function">
    <text evidence="1">Acts as a defensive agent. Recognizes blood group fucosylated oligosaccharides including A, B, H and Lewis B-type antigens. Does not recognize Lewis A antigen and has low affinity for monovalent haptens.</text>
</comment>
<dbReference type="InterPro" id="IPR006585">
    <property type="entry name" value="FTP1"/>
</dbReference>
<name>A0ABN9H3J1_9NEOB</name>
<evidence type="ECO:0000256" key="7">
    <source>
        <dbReference type="ARBA" id="ARBA00023157"/>
    </source>
</evidence>
<organism evidence="9 10">
    <name type="scientific">Staurois parvus</name>
    <dbReference type="NCBI Taxonomy" id="386267"/>
    <lineage>
        <taxon>Eukaryota</taxon>
        <taxon>Metazoa</taxon>
        <taxon>Chordata</taxon>
        <taxon>Craniata</taxon>
        <taxon>Vertebrata</taxon>
        <taxon>Euteleostomi</taxon>
        <taxon>Amphibia</taxon>
        <taxon>Batrachia</taxon>
        <taxon>Anura</taxon>
        <taxon>Neobatrachia</taxon>
        <taxon>Ranoidea</taxon>
        <taxon>Ranidae</taxon>
        <taxon>Staurois</taxon>
    </lineage>
</organism>
<dbReference type="Gene3D" id="2.60.120.260">
    <property type="entry name" value="Galactose-binding domain-like"/>
    <property type="match status" value="1"/>
</dbReference>
<dbReference type="InterPro" id="IPR008979">
    <property type="entry name" value="Galactose-bd-like_sf"/>
</dbReference>
<dbReference type="PROSITE" id="PS50022">
    <property type="entry name" value="FA58C_3"/>
    <property type="match status" value="1"/>
</dbReference>